<dbReference type="STRING" id="1296120.A0A1B9H3K2"/>
<feature type="domain" description="DUF7330" evidence="2">
    <location>
        <begin position="457"/>
        <end position="538"/>
    </location>
</feature>
<organism evidence="3 4">
    <name type="scientific">Kwoniella heveanensis BCC8398</name>
    <dbReference type="NCBI Taxonomy" id="1296120"/>
    <lineage>
        <taxon>Eukaryota</taxon>
        <taxon>Fungi</taxon>
        <taxon>Dikarya</taxon>
        <taxon>Basidiomycota</taxon>
        <taxon>Agaricomycotina</taxon>
        <taxon>Tremellomycetes</taxon>
        <taxon>Tremellales</taxon>
        <taxon>Cryptococcaceae</taxon>
        <taxon>Kwoniella</taxon>
    </lineage>
</organism>
<proteinExistence type="predicted"/>
<feature type="compositionally biased region" description="Low complexity" evidence="1">
    <location>
        <begin position="284"/>
        <end position="322"/>
    </location>
</feature>
<reference evidence="3 4" key="1">
    <citation type="submission" date="2013-07" db="EMBL/GenBank/DDBJ databases">
        <title>The Genome Sequence of Cryptococcus heveanensis BCC8398.</title>
        <authorList>
            <consortium name="The Broad Institute Genome Sequencing Platform"/>
            <person name="Cuomo C."/>
            <person name="Litvintseva A."/>
            <person name="Chen Y."/>
            <person name="Heitman J."/>
            <person name="Sun S."/>
            <person name="Springer D."/>
            <person name="Dromer F."/>
            <person name="Young S.K."/>
            <person name="Zeng Q."/>
            <person name="Gargeya S."/>
            <person name="Fitzgerald M."/>
            <person name="Abouelleil A."/>
            <person name="Alvarado L."/>
            <person name="Berlin A.M."/>
            <person name="Chapman S.B."/>
            <person name="Dewar J."/>
            <person name="Goldberg J."/>
            <person name="Griggs A."/>
            <person name="Gujja S."/>
            <person name="Hansen M."/>
            <person name="Howarth C."/>
            <person name="Imamovic A."/>
            <person name="Larimer J."/>
            <person name="McCowan C."/>
            <person name="Murphy C."/>
            <person name="Pearson M."/>
            <person name="Priest M."/>
            <person name="Roberts A."/>
            <person name="Saif S."/>
            <person name="Shea T."/>
            <person name="Sykes S."/>
            <person name="Wortman J."/>
            <person name="Nusbaum C."/>
            <person name="Birren B."/>
        </authorList>
    </citation>
    <scope>NUCLEOTIDE SEQUENCE [LARGE SCALE GENOMIC DNA]</scope>
    <source>
        <strain evidence="3 4">BCC8398</strain>
    </source>
</reference>
<accession>A0A1B9H3K2</accession>
<feature type="compositionally biased region" description="Pro residues" evidence="1">
    <location>
        <begin position="139"/>
        <end position="152"/>
    </location>
</feature>
<keyword evidence="4" id="KW-1185">Reference proteome</keyword>
<feature type="region of interest" description="Disordered" evidence="1">
    <location>
        <begin position="120"/>
        <end position="167"/>
    </location>
</feature>
<protein>
    <recommendedName>
        <fullName evidence="2">DUF7330 domain-containing protein</fullName>
    </recommendedName>
</protein>
<dbReference type="Pfam" id="PF24016">
    <property type="entry name" value="DUF7330"/>
    <property type="match status" value="1"/>
</dbReference>
<dbReference type="AlphaFoldDB" id="A0A1B9H3K2"/>
<evidence type="ECO:0000313" key="4">
    <source>
        <dbReference type="Proteomes" id="UP000092666"/>
    </source>
</evidence>
<feature type="compositionally biased region" description="Polar residues" evidence="1">
    <location>
        <begin position="323"/>
        <end position="342"/>
    </location>
</feature>
<dbReference type="OrthoDB" id="2593559at2759"/>
<feature type="region of interest" description="Disordered" evidence="1">
    <location>
        <begin position="202"/>
        <end position="358"/>
    </location>
</feature>
<dbReference type="EMBL" id="KI669492">
    <property type="protein sequence ID" value="OCF37839.1"/>
    <property type="molecule type" value="Genomic_DNA"/>
</dbReference>
<feature type="region of interest" description="Disordered" evidence="1">
    <location>
        <begin position="1"/>
        <end position="29"/>
    </location>
</feature>
<reference evidence="4" key="2">
    <citation type="submission" date="2013-12" db="EMBL/GenBank/DDBJ databases">
        <title>Evolution of pathogenesis and genome organization in the Tremellales.</title>
        <authorList>
            <person name="Cuomo C."/>
            <person name="Litvintseva A."/>
            <person name="Heitman J."/>
            <person name="Chen Y."/>
            <person name="Sun S."/>
            <person name="Springer D."/>
            <person name="Dromer F."/>
            <person name="Young S."/>
            <person name="Zeng Q."/>
            <person name="Chapman S."/>
            <person name="Gujja S."/>
            <person name="Saif S."/>
            <person name="Birren B."/>
        </authorList>
    </citation>
    <scope>NUCLEOTIDE SEQUENCE [LARGE SCALE GENOMIC DNA]</scope>
    <source>
        <strain evidence="4">BCC8398</strain>
    </source>
</reference>
<feature type="compositionally biased region" description="Pro residues" evidence="1">
    <location>
        <begin position="346"/>
        <end position="356"/>
    </location>
</feature>
<evidence type="ECO:0000259" key="2">
    <source>
        <dbReference type="Pfam" id="PF24016"/>
    </source>
</evidence>
<feature type="region of interest" description="Disordered" evidence="1">
    <location>
        <begin position="69"/>
        <end position="90"/>
    </location>
</feature>
<name>A0A1B9H3K2_9TREE</name>
<dbReference type="Proteomes" id="UP000092666">
    <property type="component" value="Unassembled WGS sequence"/>
</dbReference>
<evidence type="ECO:0000256" key="1">
    <source>
        <dbReference type="SAM" id="MobiDB-lite"/>
    </source>
</evidence>
<feature type="compositionally biased region" description="Low complexity" evidence="1">
    <location>
        <begin position="239"/>
        <end position="248"/>
    </location>
</feature>
<gene>
    <name evidence="3" type="ORF">I316_00063</name>
</gene>
<feature type="compositionally biased region" description="Polar residues" evidence="1">
    <location>
        <begin position="7"/>
        <end position="29"/>
    </location>
</feature>
<sequence length="667" mass="71995">MALPSTYHLSHSLPNRSPNQRPRSLSLSEYQPISFDRDALESAYQASLALPSSYTSSIITGHSSCFGGASTETHDTSVSSFPTQPKLDNFPTPPPPPIGVNEEGGYAGVGAGHTLTPPQSPMHKAAHQLNQASMRTSVPPSPKPPTPPPRPAEVPETTFKPALPPRRPQVPEVMMRRSQSDMGHDRETNWGGGYEWIEGDGHGRGKRRALPAIPTNVPVPEPPQWEPDYKPQIPTELTASSASYAYASLGAPPPNLPPRRVQPRHQQQQPANQLAEGPTMGYQPSPSASSSLTAGSSAAAAGPSRPGPLPSSSFQNGFSTSSVPIQLQQSRPAQMQMPNQDNVPIASPPAGAPDYPPTGQQLEAIAAAKVPKRDAEKEVFLRATDKTPIWSTHYLDPSLRQSLINVPHQVTNVANIALSGLSSGPKERYNSTIGAPIDGLARAAKDWAISPDGRFVSEHGGQELGVGIINSGGDGWGRDKGRKKARVEVVSKSGGIKVDVVEISPDRQLDMKIETKTGDVLVLLPDNFHGPIHITSPSKPPEFLSIVAPLLKPLANPYSCFYTTFFVPLAHSRDPQRSNSAEYNAMTNIERHVPSGFREESEMFNQVVGGYTSHTRGEHSKISIKSEKGRVVIGLRESRDEEDVKSMGLRVGVMDGGKKGKKRWWRP</sequence>
<evidence type="ECO:0000313" key="3">
    <source>
        <dbReference type="EMBL" id="OCF37839.1"/>
    </source>
</evidence>
<dbReference type="InterPro" id="IPR055754">
    <property type="entry name" value="DUF7330"/>
</dbReference>